<proteinExistence type="predicted"/>
<keyword evidence="2" id="KW-0012">Acyltransferase</keyword>
<dbReference type="Pfam" id="PF01553">
    <property type="entry name" value="Acyltransferase"/>
    <property type="match status" value="1"/>
</dbReference>
<dbReference type="GO" id="GO:0003841">
    <property type="term" value="F:1-acylglycerol-3-phosphate O-acyltransferase activity"/>
    <property type="evidence" value="ECO:0007669"/>
    <property type="project" value="TreeGrafter"/>
</dbReference>
<name>A0A0S7WSX8_UNCT6</name>
<dbReference type="AlphaFoldDB" id="A0A0S7WSX8"/>
<protein>
    <recommendedName>
        <fullName evidence="3">Phospholipid/glycerol acyltransferase domain-containing protein</fullName>
    </recommendedName>
</protein>
<dbReference type="InterPro" id="IPR002123">
    <property type="entry name" value="Plipid/glycerol_acylTrfase"/>
</dbReference>
<dbReference type="Proteomes" id="UP000052008">
    <property type="component" value="Unassembled WGS sequence"/>
</dbReference>
<feature type="domain" description="Phospholipid/glycerol acyltransferase" evidence="3">
    <location>
        <begin position="29"/>
        <end position="142"/>
    </location>
</feature>
<comment type="caution">
    <text evidence="4">The sequence shown here is derived from an EMBL/GenBank/DDBJ whole genome shotgun (WGS) entry which is preliminary data.</text>
</comment>
<dbReference type="PANTHER" id="PTHR10434">
    <property type="entry name" value="1-ACYL-SN-GLYCEROL-3-PHOSPHATE ACYLTRANSFERASE"/>
    <property type="match status" value="1"/>
</dbReference>
<dbReference type="PANTHER" id="PTHR10434:SF40">
    <property type="entry name" value="1-ACYL-SN-GLYCEROL-3-PHOSPHATE ACYLTRANSFERASE"/>
    <property type="match status" value="1"/>
</dbReference>
<dbReference type="GO" id="GO:0006654">
    <property type="term" value="P:phosphatidic acid biosynthetic process"/>
    <property type="evidence" value="ECO:0007669"/>
    <property type="project" value="TreeGrafter"/>
</dbReference>
<reference evidence="4 5" key="1">
    <citation type="journal article" date="2015" name="Microbiome">
        <title>Genomic resolution of linkages in carbon, nitrogen, and sulfur cycling among widespread estuary sediment bacteria.</title>
        <authorList>
            <person name="Baker B.J."/>
            <person name="Lazar C.S."/>
            <person name="Teske A.P."/>
            <person name="Dick G.J."/>
        </authorList>
    </citation>
    <scope>NUCLEOTIDE SEQUENCE [LARGE SCALE GENOMIC DNA]</scope>
    <source>
        <strain evidence="4">DG_24</strain>
    </source>
</reference>
<dbReference type="EMBL" id="LIZS01000032">
    <property type="protein sequence ID" value="KPJ53049.1"/>
    <property type="molecule type" value="Genomic_DNA"/>
</dbReference>
<evidence type="ECO:0000256" key="2">
    <source>
        <dbReference type="ARBA" id="ARBA00023315"/>
    </source>
</evidence>
<sequence length="196" mass="21191">MWFIANALAWVVLGLRVQGREKVPLRGGVLLASNHLSFLDPPLLGTAAPRELFFLAKEGLFHQSRFFTWLITAFNAIPIRAGSGGHDALRAASSLLKAGRAVVVFPEGTRSPTGVLLPAKAGVGLLALKAGVPVVPIRVQGSAASIGRLILRRDRLRVTFGDPLVPRRIEGTSRRESYESFSSEVFRRIASLGEND</sequence>
<evidence type="ECO:0000256" key="1">
    <source>
        <dbReference type="ARBA" id="ARBA00022679"/>
    </source>
</evidence>
<dbReference type="PATRIC" id="fig|1703770.3.peg.901"/>
<dbReference type="SMART" id="SM00563">
    <property type="entry name" value="PlsC"/>
    <property type="match status" value="1"/>
</dbReference>
<dbReference type="SUPFAM" id="SSF69593">
    <property type="entry name" value="Glycerol-3-phosphate (1)-acyltransferase"/>
    <property type="match status" value="1"/>
</dbReference>
<evidence type="ECO:0000313" key="5">
    <source>
        <dbReference type="Proteomes" id="UP000052008"/>
    </source>
</evidence>
<dbReference type="STRING" id="1703770.AMJ39_06095"/>
<gene>
    <name evidence="4" type="ORF">AMJ39_06095</name>
</gene>
<accession>A0A0S7WSX8</accession>
<evidence type="ECO:0000259" key="3">
    <source>
        <dbReference type="SMART" id="SM00563"/>
    </source>
</evidence>
<evidence type="ECO:0000313" key="4">
    <source>
        <dbReference type="EMBL" id="KPJ53049.1"/>
    </source>
</evidence>
<dbReference type="CDD" id="cd07989">
    <property type="entry name" value="LPLAT_AGPAT-like"/>
    <property type="match status" value="1"/>
</dbReference>
<keyword evidence="1" id="KW-0808">Transferase</keyword>
<organism evidence="4 5">
    <name type="scientific">candidate division TA06 bacterium DG_24</name>
    <dbReference type="NCBI Taxonomy" id="1703770"/>
    <lineage>
        <taxon>Bacteria</taxon>
        <taxon>Bacteria division TA06</taxon>
    </lineage>
</organism>